<proteinExistence type="predicted"/>
<dbReference type="Pfam" id="PF11148">
    <property type="entry name" value="DUF2922"/>
    <property type="match status" value="1"/>
</dbReference>
<dbReference type="InterPro" id="IPR021321">
    <property type="entry name" value="DUF2922"/>
</dbReference>
<organism evidence="1 2">
    <name type="scientific">Enterococcus sulfureus ATCC 49903</name>
    <dbReference type="NCBI Taxonomy" id="1140003"/>
    <lineage>
        <taxon>Bacteria</taxon>
        <taxon>Bacillati</taxon>
        <taxon>Bacillota</taxon>
        <taxon>Bacilli</taxon>
        <taxon>Lactobacillales</taxon>
        <taxon>Enterococcaceae</taxon>
        <taxon>Enterococcus</taxon>
    </lineage>
</organism>
<keyword evidence="2" id="KW-1185">Reference proteome</keyword>
<name>S0PEM6_9ENTE</name>
<evidence type="ECO:0008006" key="3">
    <source>
        <dbReference type="Google" id="ProtNLM"/>
    </source>
</evidence>
<accession>S0PEM6</accession>
<evidence type="ECO:0000313" key="2">
    <source>
        <dbReference type="Proteomes" id="UP000015961"/>
    </source>
</evidence>
<reference evidence="1 2" key="1">
    <citation type="submission" date="2013-03" db="EMBL/GenBank/DDBJ databases">
        <title>The Genome Sequence of Enterococcus sulfureus ATCC_49903 (PacBio/Illumina hybrid assembly).</title>
        <authorList>
            <consortium name="The Broad Institute Genomics Platform"/>
            <consortium name="The Broad Institute Genome Sequencing Center for Infectious Disease"/>
            <person name="Earl A."/>
            <person name="Russ C."/>
            <person name="Gilmore M."/>
            <person name="Surin D."/>
            <person name="Walker B."/>
            <person name="Young S."/>
            <person name="Zeng Q."/>
            <person name="Gargeya S."/>
            <person name="Fitzgerald M."/>
            <person name="Haas B."/>
            <person name="Abouelleil A."/>
            <person name="Allen A.W."/>
            <person name="Alvarado L."/>
            <person name="Arachchi H.M."/>
            <person name="Berlin A.M."/>
            <person name="Chapman S.B."/>
            <person name="Gainer-Dewar J."/>
            <person name="Goldberg J."/>
            <person name="Griggs A."/>
            <person name="Gujja S."/>
            <person name="Hansen M."/>
            <person name="Howarth C."/>
            <person name="Imamovic A."/>
            <person name="Ireland A."/>
            <person name="Larimer J."/>
            <person name="McCowan C."/>
            <person name="Murphy C."/>
            <person name="Pearson M."/>
            <person name="Poon T.W."/>
            <person name="Priest M."/>
            <person name="Roberts A."/>
            <person name="Saif S."/>
            <person name="Shea T."/>
            <person name="Sisk P."/>
            <person name="Sykes S."/>
            <person name="Wortman J."/>
            <person name="Nusbaum C."/>
            <person name="Birren B."/>
        </authorList>
    </citation>
    <scope>NUCLEOTIDE SEQUENCE [LARGE SCALE GENOMIC DNA]</scope>
    <source>
        <strain evidence="1 2">ATCC 49903</strain>
    </source>
</reference>
<sequence length="70" mass="7729">MKKLQVTFLNEAGKKHSWSPSVASETLNAQEVKAAADKLASLNLFAKDGILLYQKAEAAKYVETIETELF</sequence>
<dbReference type="EMBL" id="ASWO01000001">
    <property type="protein sequence ID" value="EOT87148.1"/>
    <property type="molecule type" value="Genomic_DNA"/>
</dbReference>
<comment type="caution">
    <text evidence="1">The sequence shown here is derived from an EMBL/GenBank/DDBJ whole genome shotgun (WGS) entry which is preliminary data.</text>
</comment>
<dbReference type="STRING" id="1140003.OMY_00205"/>
<dbReference type="PATRIC" id="fig|1140003.3.peg.202"/>
<dbReference type="eggNOG" id="ENOG5030NEG">
    <property type="taxonomic scope" value="Bacteria"/>
</dbReference>
<dbReference type="OrthoDB" id="2323347at2"/>
<dbReference type="AlphaFoldDB" id="S0PEM6"/>
<dbReference type="Proteomes" id="UP000015961">
    <property type="component" value="Unassembled WGS sequence"/>
</dbReference>
<gene>
    <name evidence="1" type="ORF">I573_00204</name>
</gene>
<dbReference type="RefSeq" id="WP_016184696.1">
    <property type="nucleotide sequence ID" value="NZ_ASWO01000001.1"/>
</dbReference>
<evidence type="ECO:0000313" key="1">
    <source>
        <dbReference type="EMBL" id="EOT87148.1"/>
    </source>
</evidence>
<protein>
    <recommendedName>
        <fullName evidence="3">DUF2922 domain-containing protein</fullName>
    </recommendedName>
</protein>